<keyword evidence="1" id="KW-1133">Transmembrane helix</keyword>
<evidence type="ECO:0000256" key="1">
    <source>
        <dbReference type="SAM" id="Phobius"/>
    </source>
</evidence>
<dbReference type="EMBL" id="JAUTAS010000001">
    <property type="protein sequence ID" value="MDQ1107472.1"/>
    <property type="molecule type" value="Genomic_DNA"/>
</dbReference>
<protein>
    <submittedName>
        <fullName evidence="2">High-affinity K+ transport system ATPase subunit B</fullName>
    </submittedName>
</protein>
<dbReference type="AlphaFoldDB" id="A0AAP5AEK9"/>
<keyword evidence="1" id="KW-0812">Transmembrane</keyword>
<comment type="caution">
    <text evidence="2">The sequence shown here is derived from an EMBL/GenBank/DDBJ whole genome shotgun (WGS) entry which is preliminary data.</text>
</comment>
<evidence type="ECO:0000313" key="3">
    <source>
        <dbReference type="Proteomes" id="UP001226084"/>
    </source>
</evidence>
<feature type="transmembrane region" description="Helical" evidence="1">
    <location>
        <begin position="46"/>
        <end position="67"/>
    </location>
</feature>
<organism evidence="2 3">
    <name type="scientific">Stenotrophomonas rhizophila</name>
    <dbReference type="NCBI Taxonomy" id="216778"/>
    <lineage>
        <taxon>Bacteria</taxon>
        <taxon>Pseudomonadati</taxon>
        <taxon>Pseudomonadota</taxon>
        <taxon>Gammaproteobacteria</taxon>
        <taxon>Lysobacterales</taxon>
        <taxon>Lysobacteraceae</taxon>
        <taxon>Stenotrophomonas</taxon>
    </lineage>
</organism>
<dbReference type="KEGG" id="srh:BAY15_3110"/>
<sequence length="119" mass="12571">MNTPRPRHSALGIAALVVSLVALVLFAVTAHVAHLPRYAGMHEVPVAVLAMLFVALGVTVVGLLLGIGSALQHQRRRVTGVLALGLSITLLWAQASLGSWIHQQWVDAHPTADAEATPH</sequence>
<feature type="transmembrane region" description="Helical" evidence="1">
    <location>
        <begin position="79"/>
        <end position="101"/>
    </location>
</feature>
<dbReference type="Proteomes" id="UP001226084">
    <property type="component" value="Unassembled WGS sequence"/>
</dbReference>
<proteinExistence type="predicted"/>
<reference evidence="2" key="1">
    <citation type="submission" date="2023-07" db="EMBL/GenBank/DDBJ databases">
        <title>Functional and genomic diversity of the sorghum phyllosphere microbiome.</title>
        <authorList>
            <person name="Shade A."/>
        </authorList>
    </citation>
    <scope>NUCLEOTIDE SEQUENCE</scope>
    <source>
        <strain evidence="2">SORGH_AS_0457</strain>
    </source>
</reference>
<keyword evidence="1" id="KW-0472">Membrane</keyword>
<gene>
    <name evidence="2" type="ORF">QE424_000631</name>
</gene>
<dbReference type="RefSeq" id="WP_068853971.1">
    <property type="nucleotide sequence ID" value="NZ_CP016294.1"/>
</dbReference>
<evidence type="ECO:0000313" key="2">
    <source>
        <dbReference type="EMBL" id="MDQ1107472.1"/>
    </source>
</evidence>
<accession>A0AAP5AEK9</accession>
<name>A0AAP5AEK9_9GAMM</name>